<feature type="domain" description="DUF4130" evidence="1">
    <location>
        <begin position="97"/>
        <end position="255"/>
    </location>
</feature>
<dbReference type="NCBIfam" id="TIGR03915">
    <property type="entry name" value="SAM_7_link_chp"/>
    <property type="match status" value="1"/>
</dbReference>
<dbReference type="Pfam" id="PF13566">
    <property type="entry name" value="DUF4130"/>
    <property type="match status" value="1"/>
</dbReference>
<dbReference type="EMBL" id="JADGII010000008">
    <property type="protein sequence ID" value="MBF0636738.1"/>
    <property type="molecule type" value="Genomic_DNA"/>
</dbReference>
<dbReference type="InterPro" id="IPR023875">
    <property type="entry name" value="DNA_repair_put"/>
</dbReference>
<proteinExistence type="predicted"/>
<organism evidence="2 3">
    <name type="scientific">Prosthecochloris ethylica</name>
    <dbReference type="NCBI Taxonomy" id="2743976"/>
    <lineage>
        <taxon>Bacteria</taxon>
        <taxon>Pseudomonadati</taxon>
        <taxon>Chlorobiota</taxon>
        <taxon>Chlorobiia</taxon>
        <taxon>Chlorobiales</taxon>
        <taxon>Chlorobiaceae</taxon>
        <taxon>Prosthecochloris</taxon>
    </lineage>
</organism>
<comment type="caution">
    <text evidence="2">The sequence shown here is derived from an EMBL/GenBank/DDBJ whole genome shotgun (WGS) entry which is preliminary data.</text>
</comment>
<evidence type="ECO:0000313" key="2">
    <source>
        <dbReference type="EMBL" id="MBF0636738.1"/>
    </source>
</evidence>
<reference evidence="2 3" key="1">
    <citation type="journal article" date="2020" name="Microorganisms">
        <title>Simultaneous Genome Sequencing of Prosthecochloris ethylica and Desulfuromonas acetoxidans within a Syntrophic Mixture Reveals Unique Pili and Protein Interactions.</title>
        <authorList>
            <person name="Kyndt J.A."/>
            <person name="Van Beeumen J.J."/>
            <person name="Meyer T.E."/>
        </authorList>
    </citation>
    <scope>NUCLEOTIDE SEQUENCE [LARGE SCALE GENOMIC DNA]</scope>
    <source>
        <strain evidence="2 3">N3</strain>
    </source>
</reference>
<evidence type="ECO:0000259" key="1">
    <source>
        <dbReference type="Pfam" id="PF13566"/>
    </source>
</evidence>
<sequence length="258" mass="30393">MLALVFFFSTIDVFLVLYSYDGSIEGLFSAVSFILRNECDPSSVVLQKHGGLLFEDERFIATDQARADELVRRFSRAFPENARDVVACIHAEEEGLETSLLHYIHLVAIHGGAVSAHLAHPAVHEIRRHARRVRRELHRFKGLLRFQELEDGTFLARMEPDVNIIQPLSRYFIRRLRTQQWFIYDVRRSLVSRWDQERLEFGTLQSFRHPDVSVEEEEVQALWKTFFDHVTIPERHNERCQKSFMPMKYWKYLVEKGG</sequence>
<gene>
    <name evidence="2" type="ORF">INT08_06055</name>
</gene>
<protein>
    <submittedName>
        <fullName evidence="2">TIGR03915 family putative DNA repair protein</fullName>
    </submittedName>
</protein>
<name>A0ABR9XRU0_9CHLB</name>
<evidence type="ECO:0000313" key="3">
    <source>
        <dbReference type="Proteomes" id="UP000619838"/>
    </source>
</evidence>
<keyword evidence="3" id="KW-1185">Reference proteome</keyword>
<dbReference type="RefSeq" id="WP_114607291.1">
    <property type="nucleotide sequence ID" value="NZ_JADGIH010000009.1"/>
</dbReference>
<accession>A0ABR9XRU0</accession>
<dbReference type="Proteomes" id="UP000619838">
    <property type="component" value="Unassembled WGS sequence"/>
</dbReference>
<dbReference type="InterPro" id="IPR025404">
    <property type="entry name" value="DUF4130"/>
</dbReference>